<sequence length="62" mass="6608">MMCIDFLTKVRRIVEPLLSECDVQLTKSIATSTAAPAGPEVIAATSQSRSEAGTGERSARRV</sequence>
<organism evidence="2 3">
    <name type="scientific">Mycobacterium simiae</name>
    <name type="common">Mycobacterium habana</name>
    <dbReference type="NCBI Taxonomy" id="1784"/>
    <lineage>
        <taxon>Bacteria</taxon>
        <taxon>Bacillati</taxon>
        <taxon>Actinomycetota</taxon>
        <taxon>Actinomycetes</taxon>
        <taxon>Mycobacteriales</taxon>
        <taxon>Mycobacteriaceae</taxon>
        <taxon>Mycobacterium</taxon>
        <taxon>Mycobacterium simiae complex</taxon>
    </lineage>
</organism>
<reference evidence="2 3" key="1">
    <citation type="submission" date="2017-03" db="EMBL/GenBank/DDBJ databases">
        <title>Genomic insights into Mycobacterium simiae human colonization.</title>
        <authorList>
            <person name="Steffani J.L."/>
            <person name="Brunck M.E."/>
            <person name="Cruz E."/>
            <person name="Montiel R."/>
            <person name="Barona F."/>
        </authorList>
    </citation>
    <scope>NUCLEOTIDE SEQUENCE [LARGE SCALE GENOMIC DNA]</scope>
    <source>
        <strain evidence="2 3">MsiGto</strain>
    </source>
</reference>
<dbReference type="EMBL" id="MZZM01000014">
    <property type="protein sequence ID" value="ORJ61786.1"/>
    <property type="molecule type" value="Genomic_DNA"/>
</dbReference>
<proteinExistence type="predicted"/>
<evidence type="ECO:0000256" key="1">
    <source>
        <dbReference type="SAM" id="MobiDB-lite"/>
    </source>
</evidence>
<comment type="caution">
    <text evidence="2">The sequence shown here is derived from an EMBL/GenBank/DDBJ whole genome shotgun (WGS) entry which is preliminary data.</text>
</comment>
<feature type="region of interest" description="Disordered" evidence="1">
    <location>
        <begin position="33"/>
        <end position="62"/>
    </location>
</feature>
<keyword evidence="3" id="KW-1185">Reference proteome</keyword>
<name>A0A1X0Y9I0_MYCSI</name>
<evidence type="ECO:0000313" key="3">
    <source>
        <dbReference type="Proteomes" id="UP000193040"/>
    </source>
</evidence>
<evidence type="ECO:0000313" key="2">
    <source>
        <dbReference type="EMBL" id="ORJ61786.1"/>
    </source>
</evidence>
<protein>
    <submittedName>
        <fullName evidence="2">Uncharacterized protein</fullName>
    </submittedName>
</protein>
<gene>
    <name evidence="2" type="ORF">B5M45_08600</name>
</gene>
<dbReference type="AlphaFoldDB" id="A0A1X0Y9I0"/>
<accession>A0A1X0Y9I0</accession>
<dbReference type="Proteomes" id="UP000193040">
    <property type="component" value="Unassembled WGS sequence"/>
</dbReference>